<accession>A0AAN3SE39</accession>
<evidence type="ECO:0000313" key="1">
    <source>
        <dbReference type="EMBL" id="EFU34463.1"/>
    </source>
</evidence>
<protein>
    <submittedName>
        <fullName evidence="1">Uncharacterized protein</fullName>
    </submittedName>
</protein>
<reference evidence="1 2" key="1">
    <citation type="submission" date="2010-09" db="EMBL/GenBank/DDBJ databases">
        <authorList>
            <person name="Weinstock G."/>
            <person name="Sodergren E."/>
            <person name="Clifton S."/>
            <person name="Fulton L."/>
            <person name="Fulton B."/>
            <person name="Courtney L."/>
            <person name="Fronick C."/>
            <person name="Harrison M."/>
            <person name="Strong C."/>
            <person name="Farmer C."/>
            <person name="Delahaunty K."/>
            <person name="Markovic C."/>
            <person name="Hall O."/>
            <person name="Minx P."/>
            <person name="Tomlinson C."/>
            <person name="Mitreva M."/>
            <person name="Hou S."/>
            <person name="Chen J."/>
            <person name="Wollam A."/>
            <person name="Pepin K.H."/>
            <person name="Johnson M."/>
            <person name="Bhonagiri V."/>
            <person name="Zhang X."/>
            <person name="Suruliraj S."/>
            <person name="Warren W."/>
            <person name="Chinwalla A."/>
            <person name="Mardis E.R."/>
            <person name="Wilson R.K."/>
        </authorList>
    </citation>
    <scope>NUCLEOTIDE SEQUENCE [LARGE SCALE GENOMIC DNA]</scope>
    <source>
        <strain evidence="1 2">MS 85-1</strain>
    </source>
</reference>
<proteinExistence type="predicted"/>
<sequence>MRRERLIRPTCRTNHEGPISAAHRAIWGLASVKIKETIPA</sequence>
<evidence type="ECO:0000313" key="2">
    <source>
        <dbReference type="Proteomes" id="UP000005056"/>
    </source>
</evidence>
<gene>
    <name evidence="1" type="ORF">HMPREF9350_03692</name>
</gene>
<dbReference type="AlphaFoldDB" id="A0AAN3SE39"/>
<comment type="caution">
    <text evidence="1">The sequence shown here is derived from an EMBL/GenBank/DDBJ whole genome shotgun (WGS) entry which is preliminary data.</text>
</comment>
<dbReference type="EMBL" id="ADWQ01000017">
    <property type="protein sequence ID" value="EFU34463.1"/>
    <property type="molecule type" value="Genomic_DNA"/>
</dbReference>
<dbReference type="Proteomes" id="UP000005056">
    <property type="component" value="Unassembled WGS sequence"/>
</dbReference>
<name>A0AAN3SE39_ECOLX</name>
<organism evidence="1 2">
    <name type="scientific">Escherichia coli MS 85-1</name>
    <dbReference type="NCBI Taxonomy" id="679202"/>
    <lineage>
        <taxon>Bacteria</taxon>
        <taxon>Pseudomonadati</taxon>
        <taxon>Pseudomonadota</taxon>
        <taxon>Gammaproteobacteria</taxon>
        <taxon>Enterobacterales</taxon>
        <taxon>Enterobacteriaceae</taxon>
        <taxon>Escherichia</taxon>
    </lineage>
</organism>